<dbReference type="GO" id="GO:0016020">
    <property type="term" value="C:membrane"/>
    <property type="evidence" value="ECO:0007669"/>
    <property type="project" value="UniProtKB-SubCell"/>
</dbReference>
<dbReference type="EMBL" id="SPSF01000043">
    <property type="protein sequence ID" value="MPQ64007.1"/>
    <property type="molecule type" value="Genomic_DNA"/>
</dbReference>
<evidence type="ECO:0000259" key="6">
    <source>
        <dbReference type="Pfam" id="PF13886"/>
    </source>
</evidence>
<keyword evidence="4 5" id="KW-0472">Membrane</keyword>
<gene>
    <name evidence="7" type="ORF">E4V82_18070</name>
</gene>
<keyword evidence="2 5" id="KW-0812">Transmembrane</keyword>
<organism evidence="7 8">
    <name type="scientific">Clostridium estertheticum</name>
    <dbReference type="NCBI Taxonomy" id="238834"/>
    <lineage>
        <taxon>Bacteria</taxon>
        <taxon>Bacillati</taxon>
        <taxon>Bacillota</taxon>
        <taxon>Clostridia</taxon>
        <taxon>Eubacteriales</taxon>
        <taxon>Clostridiaceae</taxon>
        <taxon>Clostridium</taxon>
    </lineage>
</organism>
<feature type="transmembrane region" description="Helical" evidence="5">
    <location>
        <begin position="167"/>
        <end position="189"/>
    </location>
</feature>
<evidence type="ECO:0000256" key="2">
    <source>
        <dbReference type="ARBA" id="ARBA00022692"/>
    </source>
</evidence>
<dbReference type="Pfam" id="PF13886">
    <property type="entry name" value="TM7S3_TM198"/>
    <property type="match status" value="1"/>
</dbReference>
<proteinExistence type="predicted"/>
<dbReference type="Proteomes" id="UP000342249">
    <property type="component" value="Unassembled WGS sequence"/>
</dbReference>
<evidence type="ECO:0000313" key="8">
    <source>
        <dbReference type="Proteomes" id="UP000342249"/>
    </source>
</evidence>
<sequence length="453" mass="50294">MRISGFLAVLQQLNFMVENPTGISGFASECIRIIAIVTFLLTFLQCFLGYKLFKFWVTVCGFFTFGIMGGVVSNTSSDNAGMAMFIVLLSALLGAFITFKLYKVGIFILCGFMGFLLGYVLTQAVTLGIIMALVLGVLSIFFVRPVIIVSTSLSGGLIAGISLAKVLGISSFATSIIIGILFAIFGMVVQFATNKKISNVNEDNSQNNTLIVSSIKDSSMKSSCNFFTKVKNKIEIENLIVMEKASGLTLDEVSEDLDGALYSIKTLKYIMPFIEYILYFACFIVIIYPLLMASGLIYGDISLLLVIGILCFAKKKYNAIAIAFSFVTISKLVMIIRIPSSFDNLPIVLIDTVIIGFISFIALKYFFKSESVVNFKNRVVKLFNKQRIIQNKQRKKPHQENNVKEITYCWNCGEVNNITDNFCRNCGGRLSREIKQVTDKQAKEAPFINHSEK</sequence>
<evidence type="ECO:0000256" key="4">
    <source>
        <dbReference type="ARBA" id="ARBA00023136"/>
    </source>
</evidence>
<evidence type="ECO:0000256" key="1">
    <source>
        <dbReference type="ARBA" id="ARBA00004141"/>
    </source>
</evidence>
<feature type="transmembrane region" description="Helical" evidence="5">
    <location>
        <begin position="104"/>
        <end position="122"/>
    </location>
</feature>
<comment type="subcellular location">
    <subcellularLocation>
        <location evidence="1">Membrane</location>
        <topology evidence="1">Multi-pass membrane protein</topology>
    </subcellularLocation>
</comment>
<evidence type="ECO:0000256" key="5">
    <source>
        <dbReference type="SAM" id="Phobius"/>
    </source>
</evidence>
<name>A0A5N7ISQ0_9CLOT</name>
<feature type="transmembrane region" description="Helical" evidence="5">
    <location>
        <begin position="80"/>
        <end position="98"/>
    </location>
</feature>
<feature type="transmembrane region" description="Helical" evidence="5">
    <location>
        <begin position="56"/>
        <end position="73"/>
    </location>
</feature>
<keyword evidence="3 5" id="KW-1133">Transmembrane helix</keyword>
<dbReference type="AlphaFoldDB" id="A0A5N7ISQ0"/>
<reference evidence="7" key="1">
    <citation type="journal article" date="2019" name="Lett. Appl. Microbiol.">
        <title>A case of 'blown pack' spoilage of vacuum-packaged pork likely associated with Clostridium estertheticum in Canada.</title>
        <authorList>
            <person name="Zhang P."/>
            <person name="Ward P."/>
            <person name="McMullen L.M."/>
            <person name="Yang X."/>
        </authorList>
    </citation>
    <scope>NUCLEOTIDE SEQUENCE [LARGE SCALE GENOMIC DNA]</scope>
    <source>
        <strain evidence="7">MA19</strain>
    </source>
</reference>
<feature type="transmembrane region" description="Helical" evidence="5">
    <location>
        <begin position="345"/>
        <end position="367"/>
    </location>
</feature>
<feature type="domain" description="TM7S3/TM198-like" evidence="6">
    <location>
        <begin position="36"/>
        <end position="158"/>
    </location>
</feature>
<dbReference type="RefSeq" id="WP_152753392.1">
    <property type="nucleotide sequence ID" value="NZ_SPSE01000044.1"/>
</dbReference>
<feature type="transmembrane region" description="Helical" evidence="5">
    <location>
        <begin position="320"/>
        <end position="339"/>
    </location>
</feature>
<protein>
    <submittedName>
        <fullName evidence="7">DUF4203 domain-containing protein</fullName>
    </submittedName>
</protein>
<accession>A0A5N7ISQ0</accession>
<dbReference type="InterPro" id="IPR025256">
    <property type="entry name" value="TM7S3/TM198-like_dom"/>
</dbReference>
<comment type="caution">
    <text evidence="7">The sequence shown here is derived from an EMBL/GenBank/DDBJ whole genome shotgun (WGS) entry which is preliminary data.</text>
</comment>
<feature type="transmembrane region" description="Helical" evidence="5">
    <location>
        <begin position="30"/>
        <end position="50"/>
    </location>
</feature>
<feature type="transmembrane region" description="Helical" evidence="5">
    <location>
        <begin position="273"/>
        <end position="290"/>
    </location>
</feature>
<evidence type="ECO:0000256" key="3">
    <source>
        <dbReference type="ARBA" id="ARBA00022989"/>
    </source>
</evidence>
<evidence type="ECO:0000313" key="7">
    <source>
        <dbReference type="EMBL" id="MPQ64007.1"/>
    </source>
</evidence>
<feature type="transmembrane region" description="Helical" evidence="5">
    <location>
        <begin position="296"/>
        <end position="313"/>
    </location>
</feature>
<feature type="transmembrane region" description="Helical" evidence="5">
    <location>
        <begin position="129"/>
        <end position="147"/>
    </location>
</feature>